<dbReference type="WBParaSite" id="TCNE_0001124601-mRNA-1">
    <property type="protein sequence ID" value="TCNE_0001124601-mRNA-1"/>
    <property type="gene ID" value="TCNE_0001124601"/>
</dbReference>
<keyword evidence="2" id="KW-1185">Reference proteome</keyword>
<evidence type="ECO:0000313" key="2">
    <source>
        <dbReference type="Proteomes" id="UP000050794"/>
    </source>
</evidence>
<reference evidence="1 2" key="2">
    <citation type="submission" date="2018-11" db="EMBL/GenBank/DDBJ databases">
        <authorList>
            <consortium name="Pathogen Informatics"/>
        </authorList>
    </citation>
    <scope>NUCLEOTIDE SEQUENCE [LARGE SCALE GENOMIC DNA]</scope>
</reference>
<dbReference type="EMBL" id="UYWY01020794">
    <property type="protein sequence ID" value="VDM42567.1"/>
    <property type="molecule type" value="Genomic_DNA"/>
</dbReference>
<dbReference type="Proteomes" id="UP000050794">
    <property type="component" value="Unassembled WGS sequence"/>
</dbReference>
<reference evidence="3" key="1">
    <citation type="submission" date="2016-06" db="UniProtKB">
        <authorList>
            <consortium name="WormBaseParasite"/>
        </authorList>
    </citation>
    <scope>IDENTIFICATION</scope>
</reference>
<proteinExistence type="predicted"/>
<protein>
    <submittedName>
        <fullName evidence="3">Trans-sialidase</fullName>
    </submittedName>
</protein>
<gene>
    <name evidence="1" type="ORF">TCNE_LOCUS11246</name>
</gene>
<name>A0A183URX6_TOXCA</name>
<evidence type="ECO:0000313" key="1">
    <source>
        <dbReference type="EMBL" id="VDM42567.1"/>
    </source>
</evidence>
<sequence>MCCDDPEMGLPLCPMIIVNALSGGHIKMGGMVREDLCCHLVCAGNLEREQSPSFFPPGFLVAIFCLREVSKDKCMRLCGVCGVCSVRVVCLRGMCVVCVCVRMFGACGVWCAWCVCGCVVRVVRVWCACGVYDVPVVCVCDVRLVCVVCVVRV</sequence>
<evidence type="ECO:0000313" key="3">
    <source>
        <dbReference type="WBParaSite" id="TCNE_0001124601-mRNA-1"/>
    </source>
</evidence>
<organism evidence="2 3">
    <name type="scientific">Toxocara canis</name>
    <name type="common">Canine roundworm</name>
    <dbReference type="NCBI Taxonomy" id="6265"/>
    <lineage>
        <taxon>Eukaryota</taxon>
        <taxon>Metazoa</taxon>
        <taxon>Ecdysozoa</taxon>
        <taxon>Nematoda</taxon>
        <taxon>Chromadorea</taxon>
        <taxon>Rhabditida</taxon>
        <taxon>Spirurina</taxon>
        <taxon>Ascaridomorpha</taxon>
        <taxon>Ascaridoidea</taxon>
        <taxon>Toxocaridae</taxon>
        <taxon>Toxocara</taxon>
    </lineage>
</organism>
<dbReference type="AlphaFoldDB" id="A0A183URX6"/>
<accession>A0A183URX6</accession>